<gene>
    <name evidence="1" type="ORF">ACFOLC_05025</name>
</gene>
<dbReference type="EMBL" id="JBHRXK010000002">
    <property type="protein sequence ID" value="MFC3550371.1"/>
    <property type="molecule type" value="Genomic_DNA"/>
</dbReference>
<sequence length="70" mass="7964">MKAHSDFPFDLHWSVQELTDAVPLRLHQLVRFDAECVEAANIAVQAAQRRGWQQPGYANCRALPAFIRVC</sequence>
<reference evidence="2" key="1">
    <citation type="journal article" date="2019" name="Int. J. Syst. Evol. Microbiol.">
        <title>The Global Catalogue of Microorganisms (GCM) 10K type strain sequencing project: providing services to taxonomists for standard genome sequencing and annotation.</title>
        <authorList>
            <consortium name="The Broad Institute Genomics Platform"/>
            <consortium name="The Broad Institute Genome Sequencing Center for Infectious Disease"/>
            <person name="Wu L."/>
            <person name="Ma J."/>
        </authorList>
    </citation>
    <scope>NUCLEOTIDE SEQUENCE [LARGE SCALE GENOMIC DNA]</scope>
    <source>
        <strain evidence="2">KCTC 42875</strain>
    </source>
</reference>
<evidence type="ECO:0000313" key="1">
    <source>
        <dbReference type="EMBL" id="MFC3550371.1"/>
    </source>
</evidence>
<name>A0ABV7RL39_9GAMM</name>
<comment type="caution">
    <text evidence="1">The sequence shown here is derived from an EMBL/GenBank/DDBJ whole genome shotgun (WGS) entry which is preliminary data.</text>
</comment>
<keyword evidence="2" id="KW-1185">Reference proteome</keyword>
<protein>
    <submittedName>
        <fullName evidence="1">Uncharacterized protein</fullName>
    </submittedName>
</protein>
<proteinExistence type="predicted"/>
<evidence type="ECO:0000313" key="2">
    <source>
        <dbReference type="Proteomes" id="UP001595740"/>
    </source>
</evidence>
<dbReference type="Proteomes" id="UP001595740">
    <property type="component" value="Unassembled WGS sequence"/>
</dbReference>
<accession>A0ABV7RL39</accession>
<organism evidence="1 2">
    <name type="scientific">Lysobacter cavernae</name>
    <dbReference type="NCBI Taxonomy" id="1685901"/>
    <lineage>
        <taxon>Bacteria</taxon>
        <taxon>Pseudomonadati</taxon>
        <taxon>Pseudomonadota</taxon>
        <taxon>Gammaproteobacteria</taxon>
        <taxon>Lysobacterales</taxon>
        <taxon>Lysobacteraceae</taxon>
        <taxon>Lysobacter</taxon>
    </lineage>
</organism>
<dbReference type="RefSeq" id="WP_386758142.1">
    <property type="nucleotide sequence ID" value="NZ_JBHRXK010000002.1"/>
</dbReference>